<name>A0A6C0BT52_9ZZZZ</name>
<dbReference type="EMBL" id="MN739232">
    <property type="protein sequence ID" value="QHS94749.1"/>
    <property type="molecule type" value="Genomic_DNA"/>
</dbReference>
<proteinExistence type="predicted"/>
<dbReference type="Pfam" id="PF19063">
    <property type="entry name" value="DUF5759"/>
    <property type="match status" value="1"/>
</dbReference>
<reference evidence="1" key="1">
    <citation type="journal article" date="2020" name="Nature">
        <title>Giant virus diversity and host interactions through global metagenomics.</title>
        <authorList>
            <person name="Schulz F."/>
            <person name="Roux S."/>
            <person name="Paez-Espino D."/>
            <person name="Jungbluth S."/>
            <person name="Walsh D.A."/>
            <person name="Denef V.J."/>
            <person name="McMahon K.D."/>
            <person name="Konstantinidis K.T."/>
            <person name="Eloe-Fadrosh E.A."/>
            <person name="Kyrpides N.C."/>
            <person name="Woyke T."/>
        </authorList>
    </citation>
    <scope>NUCLEOTIDE SEQUENCE</scope>
    <source>
        <strain evidence="1">GVMAG-M-3300018416-45</strain>
    </source>
</reference>
<accession>A0A6C0BT52</accession>
<dbReference type="InterPro" id="IPR043977">
    <property type="entry name" value="DUF5759"/>
</dbReference>
<organism evidence="1">
    <name type="scientific">viral metagenome</name>
    <dbReference type="NCBI Taxonomy" id="1070528"/>
    <lineage>
        <taxon>unclassified sequences</taxon>
        <taxon>metagenomes</taxon>
        <taxon>organismal metagenomes</taxon>
    </lineage>
</organism>
<evidence type="ECO:0000313" key="1">
    <source>
        <dbReference type="EMBL" id="QHS94749.1"/>
    </source>
</evidence>
<sequence>MDTIFSISDDVDDNENVDIDELYERNMKRSKDVLTLYNNILRRIHSKIRNTSRASKEQHIWYLVPEVIVGIHYYNQMDCIRYILERLTSNGFRNSYTHPNLIFVTWNHWVPNYVRSEWSKKTGKKIDNYGAEIKDEIKSPFIIKNTEQKQKTQESIYKDISAYVPTGKFK</sequence>
<protein>
    <submittedName>
        <fullName evidence="1">Uncharacterized protein</fullName>
    </submittedName>
</protein>
<dbReference type="AlphaFoldDB" id="A0A6C0BT52"/>